<dbReference type="InterPro" id="IPR005019">
    <property type="entry name" value="Adenine_glyco"/>
</dbReference>
<dbReference type="InterPro" id="IPR011257">
    <property type="entry name" value="DNA_glycosylase"/>
</dbReference>
<dbReference type="NCBIfam" id="TIGR00624">
    <property type="entry name" value="tag"/>
    <property type="match status" value="1"/>
</dbReference>
<dbReference type="InterPro" id="IPR052891">
    <property type="entry name" value="DNA-3mA_glycosylase"/>
</dbReference>
<dbReference type="RefSeq" id="WP_338607618.1">
    <property type="nucleotide sequence ID" value="NZ_CP146275.1"/>
</dbReference>
<dbReference type="Pfam" id="PF03352">
    <property type="entry name" value="Adenine_glyco"/>
    <property type="match status" value="1"/>
</dbReference>
<dbReference type="GO" id="GO:0008725">
    <property type="term" value="F:DNA-3-methyladenine glycosylase activity"/>
    <property type="evidence" value="ECO:0007669"/>
    <property type="project" value="UniProtKB-EC"/>
</dbReference>
<protein>
    <submittedName>
        <fullName evidence="1">DNA-3-methyladenine glycosylase I</fullName>
        <ecNumber evidence="1">3.2.2.20</ecNumber>
    </submittedName>
</protein>
<organism evidence="1 2">
    <name type="scientific">Pelagibacterium nitratireducens</name>
    <dbReference type="NCBI Taxonomy" id="1046114"/>
    <lineage>
        <taxon>Bacteria</taxon>
        <taxon>Pseudomonadati</taxon>
        <taxon>Pseudomonadota</taxon>
        <taxon>Alphaproteobacteria</taxon>
        <taxon>Hyphomicrobiales</taxon>
        <taxon>Devosiaceae</taxon>
        <taxon>Pelagibacterium</taxon>
    </lineage>
</organism>
<evidence type="ECO:0000313" key="2">
    <source>
        <dbReference type="Proteomes" id="UP001369958"/>
    </source>
</evidence>
<dbReference type="PANTHER" id="PTHR30037">
    <property type="entry name" value="DNA-3-METHYLADENINE GLYCOSYLASE 1"/>
    <property type="match status" value="1"/>
</dbReference>
<dbReference type="Gene3D" id="1.10.340.30">
    <property type="entry name" value="Hypothetical protein, domain 2"/>
    <property type="match status" value="1"/>
</dbReference>
<keyword evidence="1" id="KW-0378">Hydrolase</keyword>
<proteinExistence type="predicted"/>
<keyword evidence="1" id="KW-0326">Glycosidase</keyword>
<dbReference type="EMBL" id="CP146275">
    <property type="protein sequence ID" value="WWT32155.1"/>
    <property type="molecule type" value="Genomic_DNA"/>
</dbReference>
<name>A0ABZ2I3L7_9HYPH</name>
<accession>A0ABZ2I3L7</accession>
<dbReference type="EC" id="3.2.2.20" evidence="1"/>
<dbReference type="Proteomes" id="UP001369958">
    <property type="component" value="Chromosome"/>
</dbReference>
<dbReference type="InterPro" id="IPR004597">
    <property type="entry name" value="Tag"/>
</dbReference>
<sequence>MTDAEPVRCPWAGADPLYQSYHDTEWGYPVESDTRLFEKLCLEGFQSGLSWLTILKKRENFRAAFARFDIDTVAAFDEPDIDRLLADAGIVRHRGKIVSTINNARRAQALRDEFGSLATYFWSFEPRPEDRPTDYSWDSLRQQATSPESIRLSKDLKKRGFSFVGPTTCYAFMQAMGLVNDHVEGCHCRAPIEAQRARFVRP</sequence>
<reference evidence="1 2" key="1">
    <citation type="submission" date="2024-02" db="EMBL/GenBank/DDBJ databases">
        <title>Complete genome sequence of Pelagibacterium nitratireducens ZH15.</title>
        <authorList>
            <person name="Zhao L.H."/>
        </authorList>
    </citation>
    <scope>NUCLEOTIDE SEQUENCE [LARGE SCALE GENOMIC DNA]</scope>
    <source>
        <strain evidence="1 2">ZH15</strain>
    </source>
</reference>
<dbReference type="PANTHER" id="PTHR30037:SF4">
    <property type="entry name" value="DNA-3-METHYLADENINE GLYCOSYLASE I"/>
    <property type="match status" value="1"/>
</dbReference>
<dbReference type="SUPFAM" id="SSF48150">
    <property type="entry name" value="DNA-glycosylase"/>
    <property type="match status" value="1"/>
</dbReference>
<gene>
    <name evidence="1" type="ORF">V6617_14215</name>
</gene>
<evidence type="ECO:0000313" key="1">
    <source>
        <dbReference type="EMBL" id="WWT32155.1"/>
    </source>
</evidence>
<keyword evidence="2" id="KW-1185">Reference proteome</keyword>